<keyword evidence="4" id="KW-0809">Transit peptide</keyword>
<evidence type="ECO:0000313" key="8">
    <source>
        <dbReference type="Proteomes" id="UP000326924"/>
    </source>
</evidence>
<evidence type="ECO:0000256" key="4">
    <source>
        <dbReference type="ARBA" id="ARBA00022946"/>
    </source>
</evidence>
<evidence type="ECO:0000256" key="5">
    <source>
        <dbReference type="ARBA" id="ARBA00023128"/>
    </source>
</evidence>
<dbReference type="Proteomes" id="UP000326924">
    <property type="component" value="Unassembled WGS sequence"/>
</dbReference>
<dbReference type="AlphaFoldDB" id="A0A5J5EVY5"/>
<dbReference type="InterPro" id="IPR036983">
    <property type="entry name" value="AIM24_sf"/>
</dbReference>
<dbReference type="InterPro" id="IPR016031">
    <property type="entry name" value="Trp_RNA-bd_attenuator-like_dom"/>
</dbReference>
<evidence type="ECO:0000313" key="7">
    <source>
        <dbReference type="EMBL" id="KAA8905758.1"/>
    </source>
</evidence>
<dbReference type="GO" id="GO:0005743">
    <property type="term" value="C:mitochondrial inner membrane"/>
    <property type="evidence" value="ECO:0007669"/>
    <property type="project" value="TreeGrafter"/>
</dbReference>
<sequence>MAAVLRPLSTRRLGQRLPLSSFRSVHISATPSTTSINGIVDLSAQTQAIPKLSGTGPFPAGIPLPRKATSRHSRRPILFLLTCYADTQFEVLGAPYSLLSVSLPASSNLYTRRGTLLGLNGEPSNTTSTLSVLSPLRRFLKHIPFLYQKITSTTPLTCIISTNTPNTTFCVLALDGTADWKLTQPEALLAWSGHSIVVKPEEVTGRGLVALVGRGQVYKVDLKPKEEFIIHPRSLLAYSAGGQKPLRTRLATTALRFQIPRIRRLGLGLGIAEKLREMEWVKAIRASKAWQILGKVLWAIKTKIRGDREFLKFVGPATVLLQSRTKGKIYDVISREELGEYAVVESSLFAPLPPPKATQAAPETVKEIEAAAESLEVPATQKRRGHSGSLKRAIVGSDGKVQFEDSDLKEFIR</sequence>
<comment type="caution">
    <text evidence="7">The sequence shown here is derived from an EMBL/GenBank/DDBJ whole genome shotgun (WGS) entry which is preliminary data.</text>
</comment>
<dbReference type="PANTHER" id="PTHR36959">
    <property type="entry name" value="ALTERED INHERITANCE OF MITOCHONDRIA PROTEIN 24, MITOCHONDRIAL"/>
    <property type="match status" value="1"/>
</dbReference>
<evidence type="ECO:0000256" key="3">
    <source>
        <dbReference type="ARBA" id="ARBA00013287"/>
    </source>
</evidence>
<organism evidence="7 8">
    <name type="scientific">Sphaerosporella brunnea</name>
    <dbReference type="NCBI Taxonomy" id="1250544"/>
    <lineage>
        <taxon>Eukaryota</taxon>
        <taxon>Fungi</taxon>
        <taxon>Dikarya</taxon>
        <taxon>Ascomycota</taxon>
        <taxon>Pezizomycotina</taxon>
        <taxon>Pezizomycetes</taxon>
        <taxon>Pezizales</taxon>
        <taxon>Pyronemataceae</taxon>
        <taxon>Sphaerosporella</taxon>
    </lineage>
</organism>
<accession>A0A5J5EVY5</accession>
<evidence type="ECO:0000256" key="2">
    <source>
        <dbReference type="ARBA" id="ARBA00009322"/>
    </source>
</evidence>
<reference evidence="7 8" key="1">
    <citation type="submission" date="2019-09" db="EMBL/GenBank/DDBJ databases">
        <title>Draft genome of the ectomycorrhizal ascomycete Sphaerosporella brunnea.</title>
        <authorList>
            <consortium name="DOE Joint Genome Institute"/>
            <person name="Benucci G.M."/>
            <person name="Marozzi G."/>
            <person name="Antonielli L."/>
            <person name="Sanchez S."/>
            <person name="Marco P."/>
            <person name="Wang X."/>
            <person name="Falini L.B."/>
            <person name="Barry K."/>
            <person name="Haridas S."/>
            <person name="Lipzen A."/>
            <person name="Labutti K."/>
            <person name="Grigoriev I.V."/>
            <person name="Murat C."/>
            <person name="Martin F."/>
            <person name="Albertini E."/>
            <person name="Donnini D."/>
            <person name="Bonito G."/>
        </authorList>
    </citation>
    <scope>NUCLEOTIDE SEQUENCE [LARGE SCALE GENOMIC DNA]</scope>
    <source>
        <strain evidence="7 8">Sb_GMNB300</strain>
    </source>
</reference>
<dbReference type="GO" id="GO:0007007">
    <property type="term" value="P:inner mitochondrial membrane organization"/>
    <property type="evidence" value="ECO:0007669"/>
    <property type="project" value="TreeGrafter"/>
</dbReference>
<dbReference type="OrthoDB" id="5295771at2759"/>
<dbReference type="Pfam" id="PF01987">
    <property type="entry name" value="AIM24"/>
    <property type="match status" value="1"/>
</dbReference>
<keyword evidence="8" id="KW-1185">Reference proteome</keyword>
<dbReference type="Gene3D" id="3.60.160.10">
    <property type="entry name" value="Mitochondrial biogenesis AIM24"/>
    <property type="match status" value="1"/>
</dbReference>
<dbReference type="InParanoid" id="A0A5J5EVY5"/>
<proteinExistence type="inferred from homology"/>
<keyword evidence="5 6" id="KW-0496">Mitochondrion</keyword>
<evidence type="ECO:0000256" key="6">
    <source>
        <dbReference type="RuleBase" id="RU363045"/>
    </source>
</evidence>
<name>A0A5J5EVY5_9PEZI</name>
<dbReference type="SUPFAM" id="SSF51219">
    <property type="entry name" value="TRAP-like"/>
    <property type="match status" value="1"/>
</dbReference>
<gene>
    <name evidence="7" type="ORF">FN846DRAFT_734266</name>
</gene>
<comment type="similarity">
    <text evidence="2 6">Belongs to the AIM24 family.</text>
</comment>
<dbReference type="EMBL" id="VXIS01000096">
    <property type="protein sequence ID" value="KAA8905758.1"/>
    <property type="molecule type" value="Genomic_DNA"/>
</dbReference>
<evidence type="ECO:0000256" key="1">
    <source>
        <dbReference type="ARBA" id="ARBA00004173"/>
    </source>
</evidence>
<dbReference type="PANTHER" id="PTHR36959:SF2">
    <property type="entry name" value="ALTERED INHERITANCE OF MITOCHONDRIA PROTEIN 24, MITOCHONDRIAL"/>
    <property type="match status" value="1"/>
</dbReference>
<protein>
    <recommendedName>
        <fullName evidence="3 6">Altered inheritance of mitochondria protein 24, mitochondrial</fullName>
    </recommendedName>
</protein>
<comment type="subcellular location">
    <subcellularLocation>
        <location evidence="1 6">Mitochondrion</location>
    </subcellularLocation>
</comment>
<dbReference type="InterPro" id="IPR002838">
    <property type="entry name" value="AIM24"/>
</dbReference>